<dbReference type="PANTHER" id="PTHR22726">
    <property type="entry name" value="METALLOENDOPEPTIDASE OMA1"/>
    <property type="match status" value="1"/>
</dbReference>
<keyword evidence="2 9" id="KW-0645">Protease</keyword>
<evidence type="ECO:0000256" key="5">
    <source>
        <dbReference type="ARBA" id="ARBA00022833"/>
    </source>
</evidence>
<protein>
    <submittedName>
        <fullName evidence="9">M48 family metalloprotease</fullName>
    </submittedName>
</protein>
<gene>
    <name evidence="9" type="ORF">F3W81_05715</name>
</gene>
<dbReference type="InterPro" id="IPR051156">
    <property type="entry name" value="Mito/Outer_Membr_Metalloprot"/>
</dbReference>
<dbReference type="GO" id="GO:0046872">
    <property type="term" value="F:metal ion binding"/>
    <property type="evidence" value="ECO:0007669"/>
    <property type="project" value="UniProtKB-KW"/>
</dbReference>
<evidence type="ECO:0000256" key="3">
    <source>
        <dbReference type="ARBA" id="ARBA00022723"/>
    </source>
</evidence>
<dbReference type="EMBL" id="CP045201">
    <property type="protein sequence ID" value="QOL80362.1"/>
    <property type="molecule type" value="Genomic_DNA"/>
</dbReference>
<evidence type="ECO:0000256" key="4">
    <source>
        <dbReference type="ARBA" id="ARBA00022801"/>
    </source>
</evidence>
<evidence type="ECO:0000259" key="8">
    <source>
        <dbReference type="Pfam" id="PF01435"/>
    </source>
</evidence>
<keyword evidence="10" id="KW-1185">Reference proteome</keyword>
<keyword evidence="4" id="KW-0378">Hydrolase</keyword>
<comment type="cofactor">
    <cofactor evidence="1">
        <name>Zn(2+)</name>
        <dbReference type="ChEBI" id="CHEBI:29105"/>
    </cofactor>
</comment>
<keyword evidence="3" id="KW-0479">Metal-binding</keyword>
<feature type="signal peptide" evidence="7">
    <location>
        <begin position="1"/>
        <end position="25"/>
    </location>
</feature>
<feature type="domain" description="Peptidase M48" evidence="8">
    <location>
        <begin position="33"/>
        <end position="221"/>
    </location>
</feature>
<evidence type="ECO:0000313" key="10">
    <source>
        <dbReference type="Proteomes" id="UP000594118"/>
    </source>
</evidence>
<keyword evidence="6 9" id="KW-0482">Metalloprotease</keyword>
<dbReference type="InterPro" id="IPR001915">
    <property type="entry name" value="Peptidase_M48"/>
</dbReference>
<dbReference type="KEGG" id="pshq:F3W81_05715"/>
<dbReference type="SMART" id="SM00028">
    <property type="entry name" value="TPR"/>
    <property type="match status" value="2"/>
</dbReference>
<organism evidence="9 10">
    <name type="scientific">Pseudooceanicola spongiae</name>
    <dbReference type="NCBI Taxonomy" id="2613965"/>
    <lineage>
        <taxon>Bacteria</taxon>
        <taxon>Pseudomonadati</taxon>
        <taxon>Pseudomonadota</taxon>
        <taxon>Alphaproteobacteria</taxon>
        <taxon>Rhodobacterales</taxon>
        <taxon>Paracoccaceae</taxon>
        <taxon>Pseudooceanicola</taxon>
    </lineage>
</organism>
<evidence type="ECO:0000256" key="6">
    <source>
        <dbReference type="ARBA" id="ARBA00023049"/>
    </source>
</evidence>
<dbReference type="CDD" id="cd07324">
    <property type="entry name" value="M48C_Oma1-like"/>
    <property type="match status" value="1"/>
</dbReference>
<evidence type="ECO:0000313" key="9">
    <source>
        <dbReference type="EMBL" id="QOL80362.1"/>
    </source>
</evidence>
<name>A0A7L9WK88_9RHOB</name>
<keyword evidence="5" id="KW-0862">Zinc</keyword>
<accession>A0A7L9WK88</accession>
<feature type="chain" id="PRO_5032688698" evidence="7">
    <location>
        <begin position="26"/>
        <end position="443"/>
    </location>
</feature>
<dbReference type="Gene3D" id="3.30.2010.10">
    <property type="entry name" value="Metalloproteases ('zincins'), catalytic domain"/>
    <property type="match status" value="1"/>
</dbReference>
<dbReference type="PANTHER" id="PTHR22726:SF1">
    <property type="entry name" value="METALLOENDOPEPTIDASE OMA1, MITOCHONDRIAL"/>
    <property type="match status" value="1"/>
</dbReference>
<reference evidence="9 10" key="1">
    <citation type="submission" date="2019-10" db="EMBL/GenBank/DDBJ databases">
        <title>Pseudopuniceibacterium sp. HQ09 islated from Antarctica.</title>
        <authorList>
            <person name="Liao L."/>
            <person name="Su S."/>
            <person name="Chen B."/>
            <person name="Yu Y."/>
        </authorList>
    </citation>
    <scope>NUCLEOTIDE SEQUENCE [LARGE SCALE GENOMIC DNA]</scope>
    <source>
        <strain evidence="9 10">HQ09</strain>
    </source>
</reference>
<evidence type="ECO:0000256" key="2">
    <source>
        <dbReference type="ARBA" id="ARBA00022670"/>
    </source>
</evidence>
<dbReference type="InterPro" id="IPR019734">
    <property type="entry name" value="TPR_rpt"/>
</dbReference>
<dbReference type="Gene3D" id="1.25.40.10">
    <property type="entry name" value="Tetratricopeptide repeat domain"/>
    <property type="match status" value="1"/>
</dbReference>
<dbReference type="GO" id="GO:0016020">
    <property type="term" value="C:membrane"/>
    <property type="evidence" value="ECO:0007669"/>
    <property type="project" value="TreeGrafter"/>
</dbReference>
<dbReference type="GO" id="GO:0004222">
    <property type="term" value="F:metalloendopeptidase activity"/>
    <property type="evidence" value="ECO:0007669"/>
    <property type="project" value="InterPro"/>
</dbReference>
<keyword evidence="7" id="KW-0732">Signal</keyword>
<dbReference type="Pfam" id="PF01435">
    <property type="entry name" value="Peptidase_M48"/>
    <property type="match status" value="1"/>
</dbReference>
<dbReference type="Proteomes" id="UP000594118">
    <property type="component" value="Chromosome"/>
</dbReference>
<dbReference type="InterPro" id="IPR011990">
    <property type="entry name" value="TPR-like_helical_dom_sf"/>
</dbReference>
<dbReference type="AlphaFoldDB" id="A0A7L9WK88"/>
<evidence type="ECO:0000256" key="7">
    <source>
        <dbReference type="SAM" id="SignalP"/>
    </source>
</evidence>
<evidence type="ECO:0000256" key="1">
    <source>
        <dbReference type="ARBA" id="ARBA00001947"/>
    </source>
</evidence>
<proteinExistence type="predicted"/>
<dbReference type="SUPFAM" id="SSF48452">
    <property type="entry name" value="TPR-like"/>
    <property type="match status" value="1"/>
</dbReference>
<dbReference type="GO" id="GO:0051603">
    <property type="term" value="P:proteolysis involved in protein catabolic process"/>
    <property type="evidence" value="ECO:0007669"/>
    <property type="project" value="TreeGrafter"/>
</dbReference>
<sequence length="443" mass="47608">MGSYQVRLRTVLAVCLAMLALPAQAVSLLRDPDIENALNRMARPVLTAAGLSGATPILVVNDQSLNAFVIDNNAIYINAGMILRTASAAELQFVIAHEAAHIVNGHITSRALNAQHISRVAGLGMALAVATAAGTGNGKLGMAALGVASSAQRSYFAHSQAEESSADQSGIRFMSLAGLGTQGALDVTQIFAGQELISEGRQDPYVRSHPLSRDRLRRLTALAGTYGLKPTSDRSEDTYWYDRARGKLSAFLRAPKWTRGRADESVAQDITYMRLAIAKHREADWKGAIALLDRAQAIRPNDPWYFELRGQILLEGRQFAAAEAAYKRAADLAPKDPLILASLGHAMVVQGGAQRLQQALPVLERARAGDYRNGAVLRDLGSAYAQLNQPGNAALTVAEYHAISGRMKDARIQAQRASDLLPTGSPSWQRAQDVLNAAKNTIE</sequence>